<dbReference type="RefSeq" id="WP_219353711.1">
    <property type="nucleotide sequence ID" value="NZ_CP080034.1"/>
</dbReference>
<name>A0ABX8TM32_9CAUL</name>
<dbReference type="CDD" id="cd19166">
    <property type="entry name" value="HemeO-bac"/>
    <property type="match status" value="1"/>
</dbReference>
<sequence length="202" mass="21597">MTPLETSRAKRLKSSSNGVHEGLDNAIMAAKPFSSRETYAEFLRIQQLFHRDIAALYETPELTALVPDLLERRRINEVLTDLADLGAEPAPADGPPRFVAGEPVDVPTALGWLYVAEGSNLGAAFLIKAAASLGLSAEFGARHLAASPEGRANHWRSFTAALDAPEMTEEEEARVQAGTAAAFARVRGLVDVGFKTRAADAA</sequence>
<evidence type="ECO:0000313" key="2">
    <source>
        <dbReference type="Proteomes" id="UP000824334"/>
    </source>
</evidence>
<organism evidence="1 2">
    <name type="scientific">Brevundimonas nasdae</name>
    <dbReference type="NCBI Taxonomy" id="172043"/>
    <lineage>
        <taxon>Bacteria</taxon>
        <taxon>Pseudomonadati</taxon>
        <taxon>Pseudomonadota</taxon>
        <taxon>Alphaproteobacteria</taxon>
        <taxon>Caulobacterales</taxon>
        <taxon>Caulobacteraceae</taxon>
        <taxon>Brevundimonas</taxon>
    </lineage>
</organism>
<protein>
    <submittedName>
        <fullName evidence="1">Biliverdin-producing heme oxygenase</fullName>
    </submittedName>
</protein>
<gene>
    <name evidence="1" type="ORF">KWG56_03335</name>
</gene>
<reference evidence="1 2" key="1">
    <citation type="submission" date="2021-07" db="EMBL/GenBank/DDBJ databases">
        <title>Isolation and characterization of bacteria from a gold mining with a capacity of golden bioaccumulation.</title>
        <authorList>
            <person name="Yang X.J."/>
        </authorList>
    </citation>
    <scope>NUCLEOTIDE SEQUENCE [LARGE SCALE GENOMIC DNA]</scope>
    <source>
        <strain evidence="1 2">Au29</strain>
    </source>
</reference>
<dbReference type="GeneID" id="94374283"/>
<keyword evidence="2" id="KW-1185">Reference proteome</keyword>
<dbReference type="InterPro" id="IPR016053">
    <property type="entry name" value="Haem_Oase-like"/>
</dbReference>
<dbReference type="Proteomes" id="UP000824334">
    <property type="component" value="Chromosome"/>
</dbReference>
<accession>A0ABX8TM32</accession>
<proteinExistence type="predicted"/>
<evidence type="ECO:0000313" key="1">
    <source>
        <dbReference type="EMBL" id="QYC11057.1"/>
    </source>
</evidence>
<dbReference type="EMBL" id="CP080034">
    <property type="protein sequence ID" value="QYC11057.1"/>
    <property type="molecule type" value="Genomic_DNA"/>
</dbReference>
<dbReference type="Pfam" id="PF01126">
    <property type="entry name" value="Heme_oxygenase"/>
    <property type="match status" value="1"/>
</dbReference>